<dbReference type="AlphaFoldDB" id="A0AAD6U5N3"/>
<dbReference type="EMBL" id="JARJCN010000019">
    <property type="protein sequence ID" value="KAJ7091944.1"/>
    <property type="molecule type" value="Genomic_DNA"/>
</dbReference>
<evidence type="ECO:0000313" key="1">
    <source>
        <dbReference type="EMBL" id="KAJ7091944.1"/>
    </source>
</evidence>
<name>A0AAD6U5N3_9AGAR</name>
<accession>A0AAD6U5N3</accession>
<evidence type="ECO:0000313" key="2">
    <source>
        <dbReference type="Proteomes" id="UP001222325"/>
    </source>
</evidence>
<organism evidence="1 2">
    <name type="scientific">Mycena belliarum</name>
    <dbReference type="NCBI Taxonomy" id="1033014"/>
    <lineage>
        <taxon>Eukaryota</taxon>
        <taxon>Fungi</taxon>
        <taxon>Dikarya</taxon>
        <taxon>Basidiomycota</taxon>
        <taxon>Agaricomycotina</taxon>
        <taxon>Agaricomycetes</taxon>
        <taxon>Agaricomycetidae</taxon>
        <taxon>Agaricales</taxon>
        <taxon>Marasmiineae</taxon>
        <taxon>Mycenaceae</taxon>
        <taxon>Mycena</taxon>
    </lineage>
</organism>
<reference evidence="1" key="1">
    <citation type="submission" date="2023-03" db="EMBL/GenBank/DDBJ databases">
        <title>Massive genome expansion in bonnet fungi (Mycena s.s.) driven by repeated elements and novel gene families across ecological guilds.</title>
        <authorList>
            <consortium name="Lawrence Berkeley National Laboratory"/>
            <person name="Harder C.B."/>
            <person name="Miyauchi S."/>
            <person name="Viragh M."/>
            <person name="Kuo A."/>
            <person name="Thoen E."/>
            <person name="Andreopoulos B."/>
            <person name="Lu D."/>
            <person name="Skrede I."/>
            <person name="Drula E."/>
            <person name="Henrissat B."/>
            <person name="Morin E."/>
            <person name="Kohler A."/>
            <person name="Barry K."/>
            <person name="LaButti K."/>
            <person name="Morin E."/>
            <person name="Salamov A."/>
            <person name="Lipzen A."/>
            <person name="Mereny Z."/>
            <person name="Hegedus B."/>
            <person name="Baldrian P."/>
            <person name="Stursova M."/>
            <person name="Weitz H."/>
            <person name="Taylor A."/>
            <person name="Grigoriev I.V."/>
            <person name="Nagy L.G."/>
            <person name="Martin F."/>
            <person name="Kauserud H."/>
        </authorList>
    </citation>
    <scope>NUCLEOTIDE SEQUENCE</scope>
    <source>
        <strain evidence="1">CBHHK173m</strain>
    </source>
</reference>
<keyword evidence="2" id="KW-1185">Reference proteome</keyword>
<dbReference type="Proteomes" id="UP001222325">
    <property type="component" value="Unassembled WGS sequence"/>
</dbReference>
<comment type="caution">
    <text evidence="1">The sequence shown here is derived from an EMBL/GenBank/DDBJ whole genome shotgun (WGS) entry which is preliminary data.</text>
</comment>
<protein>
    <submittedName>
        <fullName evidence="1">Uncharacterized protein</fullName>
    </submittedName>
</protein>
<proteinExistence type="predicted"/>
<gene>
    <name evidence="1" type="ORF">B0H15DRAFT_929986</name>
</gene>
<sequence length="178" mass="20781">MPCVRQQLSWQDERKAAEVQRSLARRAVLELNPLTERYYKTITRNDKSAGYRALTEIKELVFRTMSHPLEDVVCAFDTPGPVLQDLAIKLAVLRRYIRRRGLHLSDGRKHRNFWPNLDLWFDGKAKELGDDLQSPLWQRYLDKTFDEEYDLLFPDIGHLPLLTWVSMDAGALIDLKGL</sequence>